<proteinExistence type="predicted"/>
<gene>
    <name evidence="1" type="ORF">KOR42_34960</name>
</gene>
<sequence length="164" mass="19270">MGDFGDNHLERALDYCAQRNKEVTEKLGGGQDGEVFATSDDSAIKVFKYKDLYEKEREVYMRIFDKNIGELIKEESFRIPTFLGYDDSLGIIEMEMVNPPYILDFAGASLDRPKDLTEEQQIEWELENIDRFGDSWDRVQTALAIFRRFKIYLYDLSLNNIRPW</sequence>
<protein>
    <recommendedName>
        <fullName evidence="3">Phosphotransferase enzyme family protein</fullName>
    </recommendedName>
</protein>
<keyword evidence="2" id="KW-1185">Reference proteome</keyword>
<name>A0A5C5WLR9_9PLAN</name>
<dbReference type="RefSeq" id="WP_146510945.1">
    <property type="nucleotide sequence ID" value="NZ_SIHI01000012.1"/>
</dbReference>
<dbReference type="Proteomes" id="UP000317243">
    <property type="component" value="Unassembled WGS sequence"/>
</dbReference>
<dbReference type="OrthoDB" id="276211at2"/>
<dbReference type="AlphaFoldDB" id="A0A5C5WLR9"/>
<organism evidence="1 2">
    <name type="scientific">Thalassoglobus neptunius</name>
    <dbReference type="NCBI Taxonomy" id="1938619"/>
    <lineage>
        <taxon>Bacteria</taxon>
        <taxon>Pseudomonadati</taxon>
        <taxon>Planctomycetota</taxon>
        <taxon>Planctomycetia</taxon>
        <taxon>Planctomycetales</taxon>
        <taxon>Planctomycetaceae</taxon>
        <taxon>Thalassoglobus</taxon>
    </lineage>
</organism>
<evidence type="ECO:0008006" key="3">
    <source>
        <dbReference type="Google" id="ProtNLM"/>
    </source>
</evidence>
<reference evidence="1 2" key="1">
    <citation type="submission" date="2019-02" db="EMBL/GenBank/DDBJ databases">
        <title>Deep-cultivation of Planctomycetes and their phenomic and genomic characterization uncovers novel biology.</title>
        <authorList>
            <person name="Wiegand S."/>
            <person name="Jogler M."/>
            <person name="Boedeker C."/>
            <person name="Pinto D."/>
            <person name="Vollmers J."/>
            <person name="Rivas-Marin E."/>
            <person name="Kohn T."/>
            <person name="Peeters S.H."/>
            <person name="Heuer A."/>
            <person name="Rast P."/>
            <person name="Oberbeckmann S."/>
            <person name="Bunk B."/>
            <person name="Jeske O."/>
            <person name="Meyerdierks A."/>
            <person name="Storesund J.E."/>
            <person name="Kallscheuer N."/>
            <person name="Luecker S."/>
            <person name="Lage O.M."/>
            <person name="Pohl T."/>
            <person name="Merkel B.J."/>
            <person name="Hornburger P."/>
            <person name="Mueller R.-W."/>
            <person name="Bruemmer F."/>
            <person name="Labrenz M."/>
            <person name="Spormann A.M."/>
            <person name="Op Den Camp H."/>
            <person name="Overmann J."/>
            <person name="Amann R."/>
            <person name="Jetten M.S.M."/>
            <person name="Mascher T."/>
            <person name="Medema M.H."/>
            <person name="Devos D.P."/>
            <person name="Kaster A.-K."/>
            <person name="Ovreas L."/>
            <person name="Rohde M."/>
            <person name="Galperin M.Y."/>
            <person name="Jogler C."/>
        </authorList>
    </citation>
    <scope>NUCLEOTIDE SEQUENCE [LARGE SCALE GENOMIC DNA]</scope>
    <source>
        <strain evidence="1 2">KOR42</strain>
    </source>
</reference>
<evidence type="ECO:0000313" key="2">
    <source>
        <dbReference type="Proteomes" id="UP000317243"/>
    </source>
</evidence>
<accession>A0A5C5WLR9</accession>
<dbReference type="EMBL" id="SIHI01000012">
    <property type="protein sequence ID" value="TWT51608.1"/>
    <property type="molecule type" value="Genomic_DNA"/>
</dbReference>
<comment type="caution">
    <text evidence="1">The sequence shown here is derived from an EMBL/GenBank/DDBJ whole genome shotgun (WGS) entry which is preliminary data.</text>
</comment>
<evidence type="ECO:0000313" key="1">
    <source>
        <dbReference type="EMBL" id="TWT51608.1"/>
    </source>
</evidence>